<dbReference type="EMBL" id="PQXO01000098">
    <property type="protein sequence ID" value="TGO89674.1"/>
    <property type="molecule type" value="Genomic_DNA"/>
</dbReference>
<evidence type="ECO:0000256" key="1">
    <source>
        <dbReference type="SAM" id="Phobius"/>
    </source>
</evidence>
<accession>A0A4Z1KYT7</accession>
<keyword evidence="1" id="KW-1133">Transmembrane helix</keyword>
<keyword evidence="3" id="KW-1185">Reference proteome</keyword>
<protein>
    <submittedName>
        <fullName evidence="2">Uncharacterized protein</fullName>
    </submittedName>
</protein>
<feature type="transmembrane region" description="Helical" evidence="1">
    <location>
        <begin position="1260"/>
        <end position="1283"/>
    </location>
</feature>
<sequence>MEESEGSEWQREPLPNFLRIPGLQNFIKEVYKGKKAVPYPQDVGLHNFELDLGDAAYDFAVLDGPVKETWGDLTQWFNAEHGYDGTLPKIAPPKESDELDIQPEYNDLFWENHSIDSIAKRIASKARDENSDPPIDIYHKPKPFLRGLIDFQNIFGHGATEDPLDEYSKQNLREDLIAASMFHHIATTILRNPFFFLDDVKKMIGTEDGPHNPVDKLYHDILQYESLQNQLVAKSFRAHTLRLLRPQEEYSHSKSIAARTNGKIRRVAQARAKQWLRSEAQDLWLPTTEKIDEHEVEILYERAAELAVAVASMTWTDIQIETLDSYTPLPHPTIPCLPLSFWKHYKADPALHHISDMSKYLLGDIPVPPQDLKELNELEKQVKLVRCRLVMYVHIQHPENLDPKQPYLEVEGYPFLDAAQVKECPEQLYLELPELEKQEPDPRKLERIYSDEDLPRRPPILRGMFGEKVTWRKVWKFYKWLFDSALYYIPFYAVALGVPFVVAYGFYRLPFLRTGEEGPSLRTDEEGLPLSTDKEYLHPWNDEEGVAWRFLPNIRNLNSSWRDALSSNFFRILGWLGILKLYDLAMTALYNLFGRCFGIFAYGWGLALHSVTTSREFMSGLYDATAGYIVSTTIWNLLIENQEFAKGFLTCFIMVVILYFQADRLFVGAPGLPPWYLRPLTGVLCICQSLWFDSVRRMLSGFAGYVLDVPKTVMDMFGDSFHLPETFNWVLEWISGIGGDTSVSIIPEFDPSQAGISIIPQPEPGTSDGVPQPFQLSPDAENTLSESTLGNVLTGSKLGGAILISNLSKEQGLSSIAEMLERSELGRILGLFGFRKSVVGRGPIEQSLKGSLLGYILTGSDTEKRLVTTTLGATLAKSDLAEMFAESEIAKSLPQSELAGRITEALNIELGLEGPAQKIPSVPMLGKVLTGLNLAETLEGSLLGKIITGSTSGPILPIGALTAWEGLTPPIPYLPRTLVMEVEPYSQIITKIVTIVMKPITTILSPFQMIVTRIVSVMRKAPMIESLLPMVATVANEALKPFAPVIGFLSGVSYNGTTELSTHVVSGHVQKTGTPIAESVLPIIAKAFTKILKPVASLVAMFSGFSFPDSPITYLKITFNPTIVSFVIAWILGPAFVCGFYIALRRYINAWGQADRDRLPHKWNLPRPLIMILDLLTYVFRKLRSAYHIFLRFLGALGRLIKYVFRPFVFLLRPFIWLYAFIAPVLRPFRWLGYPFVYVYRQITRVGVYTWRLIPSGRYLLLQVLTLIVFVLYIVFPLLEYAYWLFALFEDFRHPRPQLPQIPFINGIVGFVIRVYEMVLQLFADIRQKLIDWYNFLHLNAFAPIQGVIDATLFLYRQIARFCNFFFRTSKLVYYCTAFLIYVMFGWDTAVFFAPGQNPEILLALRAIRAHLWKSPFAAVRVPGRKDDLAYHHFPGFAQGRHRSLPHPQWFPYFHLLIGASIGIFIYLTTGHHPSGPNSLLQTSDLNSTLDKLIET</sequence>
<feature type="transmembrane region" description="Helical" evidence="1">
    <location>
        <begin position="1123"/>
        <end position="1144"/>
    </location>
</feature>
<proteinExistence type="predicted"/>
<keyword evidence="1" id="KW-0812">Transmembrane</keyword>
<organism evidence="2 3">
    <name type="scientific">Botrytis porri</name>
    <dbReference type="NCBI Taxonomy" id="87229"/>
    <lineage>
        <taxon>Eukaryota</taxon>
        <taxon>Fungi</taxon>
        <taxon>Dikarya</taxon>
        <taxon>Ascomycota</taxon>
        <taxon>Pezizomycotina</taxon>
        <taxon>Leotiomycetes</taxon>
        <taxon>Helotiales</taxon>
        <taxon>Sclerotiniaceae</taxon>
        <taxon>Botrytis</taxon>
    </lineage>
</organism>
<feature type="transmembrane region" description="Helical" evidence="1">
    <location>
        <begin position="1217"/>
        <end position="1240"/>
    </location>
</feature>
<dbReference type="Proteomes" id="UP000297280">
    <property type="component" value="Unassembled WGS sequence"/>
</dbReference>
<keyword evidence="1" id="KW-0472">Membrane</keyword>
<evidence type="ECO:0000313" key="2">
    <source>
        <dbReference type="EMBL" id="TGO89674.1"/>
    </source>
</evidence>
<feature type="transmembrane region" description="Helical" evidence="1">
    <location>
        <begin position="1336"/>
        <end position="1356"/>
    </location>
</feature>
<evidence type="ECO:0000313" key="3">
    <source>
        <dbReference type="Proteomes" id="UP000297280"/>
    </source>
</evidence>
<feature type="transmembrane region" description="Helical" evidence="1">
    <location>
        <begin position="588"/>
        <end position="608"/>
    </location>
</feature>
<feature type="transmembrane region" description="Helical" evidence="1">
    <location>
        <begin position="644"/>
        <end position="662"/>
    </location>
</feature>
<comment type="caution">
    <text evidence="2">The sequence shown here is derived from an EMBL/GenBank/DDBJ whole genome shotgun (WGS) entry which is preliminary data.</text>
</comment>
<feature type="transmembrane region" description="Helical" evidence="1">
    <location>
        <begin position="1450"/>
        <end position="1468"/>
    </location>
</feature>
<reference evidence="2 3" key="1">
    <citation type="submission" date="2017-12" db="EMBL/GenBank/DDBJ databases">
        <title>Comparative genomics of Botrytis spp.</title>
        <authorList>
            <person name="Valero-Jimenez C.A."/>
            <person name="Tapia P."/>
            <person name="Veloso J."/>
            <person name="Silva-Moreno E."/>
            <person name="Staats M."/>
            <person name="Valdes J.H."/>
            <person name="Van Kan J.A.L."/>
        </authorList>
    </citation>
    <scope>NUCLEOTIDE SEQUENCE [LARGE SCALE GENOMIC DNA]</scope>
    <source>
        <strain evidence="2 3">MUCL3349</strain>
    </source>
</reference>
<feature type="transmembrane region" description="Helical" evidence="1">
    <location>
        <begin position="1372"/>
        <end position="1394"/>
    </location>
</feature>
<feature type="transmembrane region" description="Helical" evidence="1">
    <location>
        <begin position="1304"/>
        <end position="1324"/>
    </location>
</feature>
<feature type="transmembrane region" description="Helical" evidence="1">
    <location>
        <begin position="620"/>
        <end position="638"/>
    </location>
</feature>
<dbReference type="STRING" id="87229.A0A4Z1KYT7"/>
<gene>
    <name evidence="2" type="ORF">BPOR_0098g00050</name>
</gene>
<name>A0A4Z1KYT7_9HELO</name>
<feature type="transmembrane region" description="Helical" evidence="1">
    <location>
        <begin position="485"/>
        <end position="507"/>
    </location>
</feature>